<evidence type="ECO:0000313" key="1">
    <source>
        <dbReference type="EMBL" id="CAJ1968804.1"/>
    </source>
</evidence>
<name>A0AA86SWH9_9FABA</name>
<gene>
    <name evidence="1" type="ORF">AYBTSS11_LOCUS21913</name>
</gene>
<keyword evidence="2" id="KW-1185">Reference proteome</keyword>
<dbReference type="EMBL" id="OY731404">
    <property type="protein sequence ID" value="CAJ1968804.1"/>
    <property type="molecule type" value="Genomic_DNA"/>
</dbReference>
<evidence type="ECO:0000313" key="2">
    <source>
        <dbReference type="Proteomes" id="UP001189624"/>
    </source>
</evidence>
<accession>A0AA86SWH9</accession>
<sequence length="77" mass="8882">MVQIIISIWSGQIDLMLQLLEVVAEKFDAVKYIHSFGQSSHLNQITKSLKFLENMEGCGSEKWHWFAGKALVIYLIR</sequence>
<organism evidence="1 2">
    <name type="scientific">Sphenostylis stenocarpa</name>
    <dbReference type="NCBI Taxonomy" id="92480"/>
    <lineage>
        <taxon>Eukaryota</taxon>
        <taxon>Viridiplantae</taxon>
        <taxon>Streptophyta</taxon>
        <taxon>Embryophyta</taxon>
        <taxon>Tracheophyta</taxon>
        <taxon>Spermatophyta</taxon>
        <taxon>Magnoliopsida</taxon>
        <taxon>eudicotyledons</taxon>
        <taxon>Gunneridae</taxon>
        <taxon>Pentapetalae</taxon>
        <taxon>rosids</taxon>
        <taxon>fabids</taxon>
        <taxon>Fabales</taxon>
        <taxon>Fabaceae</taxon>
        <taxon>Papilionoideae</taxon>
        <taxon>50 kb inversion clade</taxon>
        <taxon>NPAAA clade</taxon>
        <taxon>indigoferoid/millettioid clade</taxon>
        <taxon>Phaseoleae</taxon>
        <taxon>Sphenostylis</taxon>
    </lineage>
</organism>
<protein>
    <submittedName>
        <fullName evidence="1">Uncharacterized protein</fullName>
    </submittedName>
</protein>
<dbReference type="AlphaFoldDB" id="A0AA86SWH9"/>
<dbReference type="Gramene" id="rna-AYBTSS11_LOCUS21913">
    <property type="protein sequence ID" value="CAJ1968804.1"/>
    <property type="gene ID" value="gene-AYBTSS11_LOCUS21913"/>
</dbReference>
<proteinExistence type="predicted"/>
<dbReference type="Proteomes" id="UP001189624">
    <property type="component" value="Chromosome 7"/>
</dbReference>
<reference evidence="1" key="1">
    <citation type="submission" date="2023-10" db="EMBL/GenBank/DDBJ databases">
        <authorList>
            <person name="Domelevo Entfellner J.-B."/>
        </authorList>
    </citation>
    <scope>NUCLEOTIDE SEQUENCE</scope>
</reference>